<feature type="transmembrane region" description="Helical" evidence="1">
    <location>
        <begin position="258"/>
        <end position="277"/>
    </location>
</feature>
<dbReference type="OrthoDB" id="3480265at2"/>
<name>A0A401YJY5_9ACTN</name>
<evidence type="ECO:0000313" key="2">
    <source>
        <dbReference type="EMBL" id="GCD94888.1"/>
    </source>
</evidence>
<comment type="caution">
    <text evidence="2">The sequence shown here is derived from an EMBL/GenBank/DDBJ whole genome shotgun (WGS) entry which is preliminary data.</text>
</comment>
<accession>A0A401YJY5</accession>
<organism evidence="2 3">
    <name type="scientific">Embleya hyalina</name>
    <dbReference type="NCBI Taxonomy" id="516124"/>
    <lineage>
        <taxon>Bacteria</taxon>
        <taxon>Bacillati</taxon>
        <taxon>Actinomycetota</taxon>
        <taxon>Actinomycetes</taxon>
        <taxon>Kitasatosporales</taxon>
        <taxon>Streptomycetaceae</taxon>
        <taxon>Embleya</taxon>
    </lineage>
</organism>
<keyword evidence="1" id="KW-1133">Transmembrane helix</keyword>
<feature type="transmembrane region" description="Helical" evidence="1">
    <location>
        <begin position="167"/>
        <end position="189"/>
    </location>
</feature>
<protein>
    <submittedName>
        <fullName evidence="2">ABC transporter permease</fullName>
    </submittedName>
</protein>
<proteinExistence type="predicted"/>
<evidence type="ECO:0000313" key="3">
    <source>
        <dbReference type="Proteomes" id="UP000286931"/>
    </source>
</evidence>
<dbReference type="RefSeq" id="WP_126637018.1">
    <property type="nucleotide sequence ID" value="NZ_BIFH01000016.1"/>
</dbReference>
<evidence type="ECO:0000256" key="1">
    <source>
        <dbReference type="SAM" id="Phobius"/>
    </source>
</evidence>
<feature type="transmembrane region" description="Helical" evidence="1">
    <location>
        <begin position="123"/>
        <end position="147"/>
    </location>
</feature>
<keyword evidence="1" id="KW-0472">Membrane</keyword>
<feature type="transmembrane region" description="Helical" evidence="1">
    <location>
        <begin position="196"/>
        <end position="213"/>
    </location>
</feature>
<keyword evidence="1" id="KW-0812">Transmembrane</keyword>
<gene>
    <name evidence="2" type="ORF">EHYA_02557</name>
</gene>
<dbReference type="EMBL" id="BIFH01000016">
    <property type="protein sequence ID" value="GCD94888.1"/>
    <property type="molecule type" value="Genomic_DNA"/>
</dbReference>
<sequence length="282" mass="29491">MSTTCTTADTRSPAARPRWRDLIAAEWIKLTSLRSTPIVLGLLVPLYLYFAHGGAATTYADWPTLAAELKRHPDPAHDAFPFPKFLLLMATAGTLGAMTVAGEQASGLIRTTFIAVPARTRVLAAKAAVLAGTLAVVGLVIGVGVWGVTLATYGDRIPGFSYGTPGVARAVAGTAVMLAVCGLIGMALAAIIRNTAGTVFAVLVFFLAGPVAGKGRVPPLDADRSAHVTNALPGYAWGRLTVMDPGHTVERLPSVPTAWITLAAWAFAALAVMLPLLRRRDV</sequence>
<dbReference type="AlphaFoldDB" id="A0A401YJY5"/>
<feature type="transmembrane region" description="Helical" evidence="1">
    <location>
        <begin position="80"/>
        <end position="102"/>
    </location>
</feature>
<dbReference type="Proteomes" id="UP000286931">
    <property type="component" value="Unassembled WGS sequence"/>
</dbReference>
<feature type="transmembrane region" description="Helical" evidence="1">
    <location>
        <begin position="38"/>
        <end position="60"/>
    </location>
</feature>
<reference evidence="2 3" key="1">
    <citation type="submission" date="2018-12" db="EMBL/GenBank/DDBJ databases">
        <title>Draft genome sequence of Embleya hyalina NBRC 13850T.</title>
        <authorList>
            <person name="Komaki H."/>
            <person name="Hosoyama A."/>
            <person name="Kimura A."/>
            <person name="Ichikawa N."/>
            <person name="Tamura T."/>
        </authorList>
    </citation>
    <scope>NUCLEOTIDE SEQUENCE [LARGE SCALE GENOMIC DNA]</scope>
    <source>
        <strain evidence="2 3">NBRC 13850</strain>
    </source>
</reference>
<keyword evidence="3" id="KW-1185">Reference proteome</keyword>